<dbReference type="InterPro" id="IPR054709">
    <property type="entry name" value="CFAP107"/>
</dbReference>
<organism evidence="1 2">
    <name type="scientific">Orchesella dallaii</name>
    <dbReference type="NCBI Taxonomy" id="48710"/>
    <lineage>
        <taxon>Eukaryota</taxon>
        <taxon>Metazoa</taxon>
        <taxon>Ecdysozoa</taxon>
        <taxon>Arthropoda</taxon>
        <taxon>Hexapoda</taxon>
        <taxon>Collembola</taxon>
        <taxon>Entomobryomorpha</taxon>
        <taxon>Entomobryoidea</taxon>
        <taxon>Orchesellidae</taxon>
        <taxon>Orchesellinae</taxon>
        <taxon>Orchesella</taxon>
    </lineage>
</organism>
<comment type="caution">
    <text evidence="1">The sequence shown here is derived from an EMBL/GenBank/DDBJ whole genome shotgun (WGS) entry which is preliminary data.</text>
</comment>
<protein>
    <submittedName>
        <fullName evidence="1">Uncharacterized protein</fullName>
    </submittedName>
</protein>
<gene>
    <name evidence="1" type="ORF">ODALV1_LOCUS8000</name>
</gene>
<dbReference type="Pfam" id="PF22595">
    <property type="entry name" value="CFAP107"/>
    <property type="match status" value="1"/>
</dbReference>
<keyword evidence="2" id="KW-1185">Reference proteome</keyword>
<reference evidence="1 2" key="1">
    <citation type="submission" date="2024-08" db="EMBL/GenBank/DDBJ databases">
        <authorList>
            <person name="Cucini C."/>
            <person name="Frati F."/>
        </authorList>
    </citation>
    <scope>NUCLEOTIDE SEQUENCE [LARGE SCALE GENOMIC DNA]</scope>
</reference>
<evidence type="ECO:0000313" key="1">
    <source>
        <dbReference type="EMBL" id="CAL8091696.1"/>
    </source>
</evidence>
<accession>A0ABP1QDD2</accession>
<dbReference type="EMBL" id="CAXLJM020000024">
    <property type="protein sequence ID" value="CAL8091696.1"/>
    <property type="molecule type" value="Genomic_DNA"/>
</dbReference>
<dbReference type="Proteomes" id="UP001642540">
    <property type="component" value="Unassembled WGS sequence"/>
</dbReference>
<name>A0ABP1QDD2_9HEXA</name>
<evidence type="ECO:0000313" key="2">
    <source>
        <dbReference type="Proteomes" id="UP001642540"/>
    </source>
</evidence>
<sequence length="372" mass="43175">MSIKTTEDRFRELGMKPPDLSFLKKPIKPGEEWGREPIYNTRVLVDNWFEDRRQYKNICSRCTGDTIYGTDYRSYCPEDRGAGVFPPSVYQRRLEQDGEGWNLIRNTEDYCQYLQNYTTTYDLMHNWEVRRAGVKPKPWRTWKLVHGSLWAPQNDNTVSFGNLTQFGYRQAPQVPLLPNDWDVYANNDTEYKSSFPKRRYPQDYVHCRKAASKEIYQEIENMTLVKKPKDPCDLCGENYLYQGGRPTECDCRCTCHNVDLALRKGPPKRLCPPQPLNTSRFSNLQPCFMLKKWPGKQTLHSERAPHPYKALKHPPHLPPVPCPSGEPNFARHVAQTVGDQTPDLCKDYAGDVGHDYKGPSVDTPLCECFPRK</sequence>
<proteinExistence type="predicted"/>